<dbReference type="GO" id="GO:0016477">
    <property type="term" value="P:cell migration"/>
    <property type="evidence" value="ECO:0007669"/>
    <property type="project" value="TreeGrafter"/>
</dbReference>
<dbReference type="InterPro" id="IPR019803">
    <property type="entry name" value="Glypican_CS"/>
</dbReference>
<dbReference type="Proteomes" id="UP001274896">
    <property type="component" value="Unassembled WGS sequence"/>
</dbReference>
<accession>A0AAE0Q5A0</accession>
<comment type="caution">
    <text evidence="14">The sequence shown here is derived from an EMBL/GenBank/DDBJ whole genome shotgun (WGS) entry which is preliminary data.</text>
</comment>
<feature type="compositionally biased region" description="Polar residues" evidence="13">
    <location>
        <begin position="684"/>
        <end position="696"/>
    </location>
</feature>
<comment type="similarity">
    <text evidence="2 11">Belongs to the glypican family.</text>
</comment>
<keyword evidence="9 12" id="KW-0357">Heparan sulfate</keyword>
<sequence length="742" mass="82384">MRFWDSRRLRAIRTDLSSRDAAMSRGLFPRVNVCWMTALLLAHLDVASAARAHTCSEVKTAFQLRQIGPLKWVPEAPATDVNLLVCKHAGPSCCTRKMEESYKVAAMRDTVQSIKSFIFELKFLFLNHAAIFQDMHQYLFTFSQGHLSSLFESTYTSLTSRIAPHVTSLFSSLSNFIQDTSNISVDAAVYRFYDHLFLLVHNHIIKPGIVENSDLSECLRATRQDVNPFGHHAQAMVKELAGAMQAARALTRAFSMGEDLMNITEIAPLTNECARALLKMQYCPHCQGLTLIRPCPEFCLNVMRGCFANMAELDMPWRHYMAILEDLTQTIVGEHGLELALLGIREHVKKAILHAQQHEARISATVSKTFKTHLVHLVPCMFFPCHNEELGLSTSSHWSQPALQRREKKASVAARAPSHKSWMAGWQLGAGLPGSHLYQDTRKGENSERLTPLSDHLAAWKLLPVQFSVETPDCLREEAVQQSGCEGLNASVDKVCGHSLAETQSTHPTTVKMIPTVTLAAEPTTNQTDSNVMNQLGKLSDLRSSLPQKSTKHNKDRSLKQTIREFMKHIVGYKAFFAALPEMLCEGEAVRDEPSCWGGNDVVDSYKGRVVGIGVLAQRQNPEVRIRGPDAMLAAVKERLGHFNQEIQQHMPGIGYRDSWDLGSGEDSSGECDDEDGCQGSGEGTTQSSNTDSSVDTEVVVKSPPHEAPVGRSKPKLHNAAHLVLPSFTTLILILGQQWTLN</sequence>
<evidence type="ECO:0000256" key="7">
    <source>
        <dbReference type="ARBA" id="ARBA00023136"/>
    </source>
</evidence>
<dbReference type="InterPro" id="IPR001863">
    <property type="entry name" value="Glypican"/>
</dbReference>
<dbReference type="PANTHER" id="PTHR10822">
    <property type="entry name" value="GLYPICAN"/>
    <property type="match status" value="1"/>
</dbReference>
<keyword evidence="4 12" id="KW-0336">GPI-anchor</keyword>
<evidence type="ECO:0000256" key="2">
    <source>
        <dbReference type="ARBA" id="ARBA00010260"/>
    </source>
</evidence>
<evidence type="ECO:0000256" key="10">
    <source>
        <dbReference type="ARBA" id="ARBA00023288"/>
    </source>
</evidence>
<name>A0AAE0Q5A0_9TELE</name>
<keyword evidence="15" id="KW-1185">Reference proteome</keyword>
<keyword evidence="10 12" id="KW-0449">Lipoprotein</keyword>
<evidence type="ECO:0000256" key="3">
    <source>
        <dbReference type="ARBA" id="ARBA00022475"/>
    </source>
</evidence>
<feature type="compositionally biased region" description="Acidic residues" evidence="13">
    <location>
        <begin position="668"/>
        <end position="677"/>
    </location>
</feature>
<keyword evidence="7 12" id="KW-0472">Membrane</keyword>
<evidence type="ECO:0000256" key="6">
    <source>
        <dbReference type="ARBA" id="ARBA00022974"/>
    </source>
</evidence>
<gene>
    <name evidence="14" type="ORF">QTP70_028813</name>
</gene>
<dbReference type="GO" id="GO:0005886">
    <property type="term" value="C:plasma membrane"/>
    <property type="evidence" value="ECO:0007669"/>
    <property type="project" value="UniProtKB-SubCell"/>
</dbReference>
<dbReference type="EMBL" id="JAUCMX010000022">
    <property type="protein sequence ID" value="KAK3513655.1"/>
    <property type="molecule type" value="Genomic_DNA"/>
</dbReference>
<proteinExistence type="inferred from homology"/>
<feature type="region of interest" description="Disordered" evidence="13">
    <location>
        <begin position="654"/>
        <end position="714"/>
    </location>
</feature>
<comment type="subcellular location">
    <subcellularLocation>
        <location evidence="1 12">Cell membrane</location>
        <topology evidence="1 12">Lipid-anchor</topology>
        <topology evidence="1 12">GPI-anchor</topology>
    </subcellularLocation>
</comment>
<dbReference type="GO" id="GO:0005576">
    <property type="term" value="C:extracellular region"/>
    <property type="evidence" value="ECO:0007669"/>
    <property type="project" value="TreeGrafter"/>
</dbReference>
<dbReference type="GO" id="GO:0090263">
    <property type="term" value="P:positive regulation of canonical Wnt signaling pathway"/>
    <property type="evidence" value="ECO:0007669"/>
    <property type="project" value="TreeGrafter"/>
</dbReference>
<dbReference type="GO" id="GO:1905475">
    <property type="term" value="P:regulation of protein localization to membrane"/>
    <property type="evidence" value="ECO:0007669"/>
    <property type="project" value="TreeGrafter"/>
</dbReference>
<evidence type="ECO:0000256" key="9">
    <source>
        <dbReference type="ARBA" id="ARBA00023207"/>
    </source>
</evidence>
<evidence type="ECO:0000256" key="4">
    <source>
        <dbReference type="ARBA" id="ARBA00022622"/>
    </source>
</evidence>
<protein>
    <recommendedName>
        <fullName evidence="16">Glypican-5-like</fullName>
    </recommendedName>
</protein>
<evidence type="ECO:0000313" key="14">
    <source>
        <dbReference type="EMBL" id="KAK3513655.1"/>
    </source>
</evidence>
<evidence type="ECO:0000256" key="13">
    <source>
        <dbReference type="SAM" id="MobiDB-lite"/>
    </source>
</evidence>
<evidence type="ECO:0008006" key="16">
    <source>
        <dbReference type="Google" id="ProtNLM"/>
    </source>
</evidence>
<evidence type="ECO:0000256" key="1">
    <source>
        <dbReference type="ARBA" id="ARBA00004609"/>
    </source>
</evidence>
<comment type="function">
    <text evidence="12">Cell surface proteoglycan.</text>
</comment>
<evidence type="ECO:0000256" key="11">
    <source>
        <dbReference type="RuleBase" id="RU003518"/>
    </source>
</evidence>
<organism evidence="14 15">
    <name type="scientific">Hemibagrus guttatus</name>
    <dbReference type="NCBI Taxonomy" id="175788"/>
    <lineage>
        <taxon>Eukaryota</taxon>
        <taxon>Metazoa</taxon>
        <taxon>Chordata</taxon>
        <taxon>Craniata</taxon>
        <taxon>Vertebrata</taxon>
        <taxon>Euteleostomi</taxon>
        <taxon>Actinopterygii</taxon>
        <taxon>Neopterygii</taxon>
        <taxon>Teleostei</taxon>
        <taxon>Ostariophysi</taxon>
        <taxon>Siluriformes</taxon>
        <taxon>Bagridae</taxon>
        <taxon>Hemibagrus</taxon>
    </lineage>
</organism>
<evidence type="ECO:0000256" key="12">
    <source>
        <dbReference type="RuleBase" id="RU003519"/>
    </source>
</evidence>
<evidence type="ECO:0000313" key="15">
    <source>
        <dbReference type="Proteomes" id="UP001274896"/>
    </source>
</evidence>
<dbReference type="AlphaFoldDB" id="A0AAE0Q5A0"/>
<evidence type="ECO:0000256" key="5">
    <source>
        <dbReference type="ARBA" id="ARBA00022729"/>
    </source>
</evidence>
<evidence type="ECO:0000256" key="8">
    <source>
        <dbReference type="ARBA" id="ARBA00023180"/>
    </source>
</evidence>
<keyword evidence="6 12" id="KW-0654">Proteoglycan</keyword>
<dbReference type="PROSITE" id="PS01207">
    <property type="entry name" value="GLYPICAN"/>
    <property type="match status" value="1"/>
</dbReference>
<dbReference type="PANTHER" id="PTHR10822:SF19">
    <property type="entry name" value="GLYPICAN-5"/>
    <property type="match status" value="1"/>
</dbReference>
<dbReference type="Pfam" id="PF01153">
    <property type="entry name" value="Glypican"/>
    <property type="match status" value="2"/>
</dbReference>
<reference evidence="14" key="1">
    <citation type="submission" date="2023-06" db="EMBL/GenBank/DDBJ databases">
        <title>Male Hemibagrus guttatus genome.</title>
        <authorList>
            <person name="Bian C."/>
        </authorList>
    </citation>
    <scope>NUCLEOTIDE SEQUENCE</scope>
    <source>
        <strain evidence="14">Male_cb2023</strain>
        <tissue evidence="14">Muscle</tissue>
    </source>
</reference>
<keyword evidence="5" id="KW-0732">Signal</keyword>
<dbReference type="GO" id="GO:0009986">
    <property type="term" value="C:cell surface"/>
    <property type="evidence" value="ECO:0007669"/>
    <property type="project" value="TreeGrafter"/>
</dbReference>
<dbReference type="GO" id="GO:0098552">
    <property type="term" value="C:side of membrane"/>
    <property type="evidence" value="ECO:0007669"/>
    <property type="project" value="UniProtKB-KW"/>
</dbReference>
<keyword evidence="8" id="KW-0325">Glycoprotein</keyword>
<keyword evidence="3" id="KW-1003">Cell membrane</keyword>